<comment type="caution">
    <text evidence="2">The sequence shown here is derived from an EMBL/GenBank/DDBJ whole genome shotgun (WGS) entry which is preliminary data.</text>
</comment>
<evidence type="ECO:0000313" key="2">
    <source>
        <dbReference type="EMBL" id="TCS39009.1"/>
    </source>
</evidence>
<gene>
    <name evidence="2" type="ORF">BCF53_11355</name>
</gene>
<feature type="compositionally biased region" description="Polar residues" evidence="1">
    <location>
        <begin position="159"/>
        <end position="172"/>
    </location>
</feature>
<reference evidence="2 3" key="1">
    <citation type="submission" date="2019-03" db="EMBL/GenBank/DDBJ databases">
        <title>Genomic Encyclopedia of Archaeal and Bacterial Type Strains, Phase II (KMG-II): from individual species to whole genera.</title>
        <authorList>
            <person name="Goeker M."/>
        </authorList>
    </citation>
    <scope>NUCLEOTIDE SEQUENCE [LARGE SCALE GENOMIC DNA]</scope>
    <source>
        <strain evidence="2 3">DSM 15388</strain>
    </source>
</reference>
<evidence type="ECO:0000256" key="1">
    <source>
        <dbReference type="SAM" id="MobiDB-lite"/>
    </source>
</evidence>
<dbReference type="EMBL" id="SLZR01000013">
    <property type="protein sequence ID" value="TCS39009.1"/>
    <property type="molecule type" value="Genomic_DNA"/>
</dbReference>
<evidence type="ECO:0000313" key="3">
    <source>
        <dbReference type="Proteomes" id="UP000295793"/>
    </source>
</evidence>
<name>A0A4R3I4U9_9GAMM</name>
<protein>
    <submittedName>
        <fullName evidence="2">Uncharacterized protein</fullName>
    </submittedName>
</protein>
<feature type="region of interest" description="Disordered" evidence="1">
    <location>
        <begin position="158"/>
        <end position="203"/>
    </location>
</feature>
<proteinExistence type="predicted"/>
<accession>A0A4R3I4U9</accession>
<dbReference type="Proteomes" id="UP000295793">
    <property type="component" value="Unassembled WGS sequence"/>
</dbReference>
<dbReference type="AlphaFoldDB" id="A0A4R3I4U9"/>
<dbReference type="AntiFam" id="ANF00057">
    <property type="entry name" value="Translation of E. coli type CRISPR repeat"/>
</dbReference>
<dbReference type="AntiFam" id="ANF00006">
    <property type="entry name" value="Translation of CRISPR region"/>
</dbReference>
<organism evidence="2 3">
    <name type="scientific">Reinekea marinisedimentorum</name>
    <dbReference type="NCBI Taxonomy" id="230495"/>
    <lineage>
        <taxon>Bacteria</taxon>
        <taxon>Pseudomonadati</taxon>
        <taxon>Pseudomonadota</taxon>
        <taxon>Gammaproteobacteria</taxon>
        <taxon>Oceanospirillales</taxon>
        <taxon>Saccharospirillaceae</taxon>
        <taxon>Reinekea</taxon>
    </lineage>
</organism>
<keyword evidence="3" id="KW-1185">Reference proteome</keyword>
<sequence>MSWILARFIPASAGNGPRMPPAAAGRLVHPRVCGERHLTWSVIVPNDGSSPRLRGTVLQCNRINLGSRFIPASAGNGASFIACARAISVHPRVCEERPQSFALIQQKCGSSPRLRGTGMAPNPASKLCRFIPASAGNGITSRIQKHGLTVHPRVCGERSSLSAHSTNSSGSSPRLRGTELVAPGSNDLPRFIPASAGNGIPKN</sequence>